<feature type="signal peptide" evidence="2">
    <location>
        <begin position="1"/>
        <end position="21"/>
    </location>
</feature>
<dbReference type="Proteomes" id="UP000237466">
    <property type="component" value="Unassembled WGS sequence"/>
</dbReference>
<dbReference type="EMBL" id="PDGH01000142">
    <property type="protein sequence ID" value="POB42751.1"/>
    <property type="molecule type" value="Genomic_DNA"/>
</dbReference>
<evidence type="ECO:0000259" key="3">
    <source>
        <dbReference type="Pfam" id="PF13505"/>
    </source>
</evidence>
<dbReference type="SUPFAM" id="SSF56925">
    <property type="entry name" value="OMPA-like"/>
    <property type="match status" value="1"/>
</dbReference>
<organism evidence="4 5">
    <name type="scientific">Vibrio vulnificus</name>
    <dbReference type="NCBI Taxonomy" id="672"/>
    <lineage>
        <taxon>Bacteria</taxon>
        <taxon>Pseudomonadati</taxon>
        <taxon>Pseudomonadota</taxon>
        <taxon>Gammaproteobacteria</taxon>
        <taxon>Vibrionales</taxon>
        <taxon>Vibrionaceae</taxon>
        <taxon>Vibrio</taxon>
    </lineage>
</organism>
<dbReference type="Pfam" id="PF13505">
    <property type="entry name" value="OMP_b-brl"/>
    <property type="match status" value="1"/>
</dbReference>
<name>A0A2S3QX54_VIBVL</name>
<dbReference type="InterPro" id="IPR027385">
    <property type="entry name" value="Beta-barrel_OMP"/>
</dbReference>
<evidence type="ECO:0000256" key="2">
    <source>
        <dbReference type="SAM" id="SignalP"/>
    </source>
</evidence>
<evidence type="ECO:0000313" key="5">
    <source>
        <dbReference type="Proteomes" id="UP000237466"/>
    </source>
</evidence>
<evidence type="ECO:0000256" key="1">
    <source>
        <dbReference type="ARBA" id="ARBA00022729"/>
    </source>
</evidence>
<reference evidence="4 5" key="1">
    <citation type="journal article" date="2018" name="Front. Microbiol.">
        <title>Phylogeny of Vibrio vulnificus from the Analysis of the Core-Genome: Implications for Intra-Species Taxonomy.</title>
        <authorList>
            <person name="Roig F.J."/>
            <person name="Gonzalez-Candelas F."/>
            <person name="Sanjuan E."/>
            <person name="Fouz B."/>
            <person name="Feil E.J."/>
            <person name="Llorens C."/>
            <person name="Baker-Austin C."/>
            <person name="Oliver J.D."/>
            <person name="Danin-Poleg Y."/>
            <person name="Gibas C.J."/>
            <person name="Kashi Y."/>
            <person name="Gulig P.A."/>
            <person name="Morrison S.S."/>
            <person name="Amaro C."/>
        </authorList>
    </citation>
    <scope>NUCLEOTIDE SEQUENCE [LARGE SCALE GENOMIC DNA]</scope>
    <source>
        <strain evidence="4 5">CECT4608</strain>
    </source>
</reference>
<dbReference type="AlphaFoldDB" id="A0A2S3QX54"/>
<sequence length="211" mass="23234">MKRKTLTTVALLLTLSAAAHANSFGKYSYIGVGLQYSEQKNDSLGSFLGSEFDGKGSRDLFGVNFTGSYSPVTMDAYVKYEFEGTTSGNTDISSSFAGLGGYNNFNTTSLFYTVGVSKYDVEREYSSREGSARFREFGPAADLGVSFQLAPFLALTPRYRISYLDQDVMNDFKLTGQFMFGSTFSLEVSAGYNTYRDSEQFNGQTAVKFAF</sequence>
<protein>
    <recommendedName>
        <fullName evidence="3">Outer membrane protein beta-barrel domain-containing protein</fullName>
    </recommendedName>
</protein>
<comment type="caution">
    <text evidence="4">The sequence shown here is derived from an EMBL/GenBank/DDBJ whole genome shotgun (WGS) entry which is preliminary data.</text>
</comment>
<dbReference type="InterPro" id="IPR011250">
    <property type="entry name" value="OMP/PagP_B-barrel"/>
</dbReference>
<keyword evidence="1 2" id="KW-0732">Signal</keyword>
<accession>A0A2S3QX54</accession>
<proteinExistence type="predicted"/>
<dbReference type="RefSeq" id="WP_011080521.1">
    <property type="nucleotide sequence ID" value="NZ_AP026552.1"/>
</dbReference>
<gene>
    <name evidence="4" type="ORF">CRN52_21660</name>
</gene>
<evidence type="ECO:0000313" key="4">
    <source>
        <dbReference type="EMBL" id="POB42751.1"/>
    </source>
</evidence>
<feature type="chain" id="PRO_5030055275" description="Outer membrane protein beta-barrel domain-containing protein" evidence="2">
    <location>
        <begin position="22"/>
        <end position="211"/>
    </location>
</feature>
<feature type="domain" description="Outer membrane protein beta-barrel" evidence="3">
    <location>
        <begin position="8"/>
        <end position="170"/>
    </location>
</feature>